<accession>A0A1I1UFK3</accession>
<evidence type="ECO:0008006" key="4">
    <source>
        <dbReference type="Google" id="ProtNLM"/>
    </source>
</evidence>
<dbReference type="AlphaFoldDB" id="A0A1I1UFK3"/>
<feature type="signal peptide" evidence="1">
    <location>
        <begin position="1"/>
        <end position="25"/>
    </location>
</feature>
<evidence type="ECO:0000313" key="3">
    <source>
        <dbReference type="Proteomes" id="UP000243950"/>
    </source>
</evidence>
<dbReference type="EMBL" id="FOMO01000003">
    <property type="protein sequence ID" value="SFD69626.1"/>
    <property type="molecule type" value="Genomic_DNA"/>
</dbReference>
<evidence type="ECO:0000256" key="1">
    <source>
        <dbReference type="SAM" id="SignalP"/>
    </source>
</evidence>
<dbReference type="PROSITE" id="PS51257">
    <property type="entry name" value="PROKAR_LIPOPROTEIN"/>
    <property type="match status" value="1"/>
</dbReference>
<name>A0A1I1UFK3_PSEOC</name>
<sequence length="136" mass="15370">MFKPLLLGASLAALLAGCASHSPQALDQRLLGEWQGMRDKNGPCQFFAWNSSFRPDGRFEISFFADEDRTRLIQTERGTWTASNGKNHLTTDGVKTTEVYDYRFVDADTVEYVNTKADPTADCQADYRFTEHRVGH</sequence>
<keyword evidence="3" id="KW-1185">Reference proteome</keyword>
<dbReference type="Proteomes" id="UP000243950">
    <property type="component" value="Unassembled WGS sequence"/>
</dbReference>
<reference evidence="3" key="1">
    <citation type="submission" date="2016-10" db="EMBL/GenBank/DDBJ databases">
        <authorList>
            <person name="Varghese N."/>
            <person name="Submissions S."/>
        </authorList>
    </citation>
    <scope>NUCLEOTIDE SEQUENCE [LARGE SCALE GENOMIC DNA]</scope>
    <source>
        <strain evidence="3">JCM 2783</strain>
    </source>
</reference>
<protein>
    <recommendedName>
        <fullName evidence="4">Lipoprotein</fullName>
    </recommendedName>
</protein>
<dbReference type="RefSeq" id="WP_093503097.1">
    <property type="nucleotide sequence ID" value="NZ_BSSG01000004.1"/>
</dbReference>
<organism evidence="2 3">
    <name type="scientific">Pseudomonas straminea</name>
    <dbReference type="NCBI Taxonomy" id="47882"/>
    <lineage>
        <taxon>Bacteria</taxon>
        <taxon>Pseudomonadati</taxon>
        <taxon>Pseudomonadota</taxon>
        <taxon>Gammaproteobacteria</taxon>
        <taxon>Pseudomonadales</taxon>
        <taxon>Pseudomonadaceae</taxon>
        <taxon>Phytopseudomonas</taxon>
    </lineage>
</organism>
<feature type="chain" id="PRO_5017434470" description="Lipoprotein" evidence="1">
    <location>
        <begin position="26"/>
        <end position="136"/>
    </location>
</feature>
<keyword evidence="1" id="KW-0732">Signal</keyword>
<evidence type="ECO:0000313" key="2">
    <source>
        <dbReference type="EMBL" id="SFD69626.1"/>
    </source>
</evidence>
<gene>
    <name evidence="2" type="ORF">SAMN05216372_103318</name>
</gene>
<proteinExistence type="predicted"/>